<dbReference type="SUPFAM" id="SSF46689">
    <property type="entry name" value="Homeodomain-like"/>
    <property type="match status" value="1"/>
</dbReference>
<dbReference type="InterPro" id="IPR036271">
    <property type="entry name" value="Tet_transcr_reg_TetR-rel_C_sf"/>
</dbReference>
<evidence type="ECO:0000259" key="3">
    <source>
        <dbReference type="PROSITE" id="PS50977"/>
    </source>
</evidence>
<dbReference type="Gene3D" id="1.10.357.10">
    <property type="entry name" value="Tetracycline Repressor, domain 2"/>
    <property type="match status" value="1"/>
</dbReference>
<dbReference type="AlphaFoldDB" id="A0A918BAX7"/>
<dbReference type="PANTHER" id="PTHR30055">
    <property type="entry name" value="HTH-TYPE TRANSCRIPTIONAL REGULATOR RUTR"/>
    <property type="match status" value="1"/>
</dbReference>
<reference evidence="4" key="2">
    <citation type="submission" date="2020-09" db="EMBL/GenBank/DDBJ databases">
        <authorList>
            <person name="Sun Q."/>
            <person name="Ohkuma M."/>
        </authorList>
    </citation>
    <scope>NUCLEOTIDE SEQUENCE</scope>
    <source>
        <strain evidence="4">JCM 3131</strain>
    </source>
</reference>
<dbReference type="InterPro" id="IPR009057">
    <property type="entry name" value="Homeodomain-like_sf"/>
</dbReference>
<dbReference type="InterPro" id="IPR050109">
    <property type="entry name" value="HTH-type_TetR-like_transc_reg"/>
</dbReference>
<feature type="domain" description="HTH tetR-type" evidence="3">
    <location>
        <begin position="8"/>
        <end position="68"/>
    </location>
</feature>
<feature type="DNA-binding region" description="H-T-H motif" evidence="2">
    <location>
        <begin position="31"/>
        <end position="50"/>
    </location>
</feature>
<dbReference type="EMBL" id="BMQK01000004">
    <property type="protein sequence ID" value="GGQ53881.1"/>
    <property type="molecule type" value="Genomic_DNA"/>
</dbReference>
<dbReference type="InterPro" id="IPR001647">
    <property type="entry name" value="HTH_TetR"/>
</dbReference>
<comment type="caution">
    <text evidence="4">The sequence shown here is derived from an EMBL/GenBank/DDBJ whole genome shotgun (WGS) entry which is preliminary data.</text>
</comment>
<evidence type="ECO:0000313" key="5">
    <source>
        <dbReference type="Proteomes" id="UP000620156"/>
    </source>
</evidence>
<dbReference type="RefSeq" id="WP_189216745.1">
    <property type="nucleotide sequence ID" value="NZ_BMQK01000004.1"/>
</dbReference>
<name>A0A918BAX7_9ACTN</name>
<dbReference type="Pfam" id="PF00440">
    <property type="entry name" value="TetR_N"/>
    <property type="match status" value="1"/>
</dbReference>
<proteinExistence type="predicted"/>
<dbReference type="Proteomes" id="UP000620156">
    <property type="component" value="Unassembled WGS sequence"/>
</dbReference>
<dbReference type="GO" id="GO:0000976">
    <property type="term" value="F:transcription cis-regulatory region binding"/>
    <property type="evidence" value="ECO:0007669"/>
    <property type="project" value="TreeGrafter"/>
</dbReference>
<evidence type="ECO:0000256" key="1">
    <source>
        <dbReference type="ARBA" id="ARBA00023125"/>
    </source>
</evidence>
<reference evidence="4" key="1">
    <citation type="journal article" date="2014" name="Int. J. Syst. Evol. Microbiol.">
        <title>Complete genome sequence of Corynebacterium casei LMG S-19264T (=DSM 44701T), isolated from a smear-ripened cheese.</title>
        <authorList>
            <consortium name="US DOE Joint Genome Institute (JGI-PGF)"/>
            <person name="Walter F."/>
            <person name="Albersmeier A."/>
            <person name="Kalinowski J."/>
            <person name="Ruckert C."/>
        </authorList>
    </citation>
    <scope>NUCLEOTIDE SEQUENCE</scope>
    <source>
        <strain evidence="4">JCM 3131</strain>
    </source>
</reference>
<dbReference type="PROSITE" id="PS50977">
    <property type="entry name" value="HTH_TETR_2"/>
    <property type="match status" value="1"/>
</dbReference>
<dbReference type="SUPFAM" id="SSF48498">
    <property type="entry name" value="Tetracyclin repressor-like, C-terminal domain"/>
    <property type="match status" value="1"/>
</dbReference>
<evidence type="ECO:0000256" key="2">
    <source>
        <dbReference type="PROSITE-ProRule" id="PRU00335"/>
    </source>
</evidence>
<accession>A0A918BAX7</accession>
<dbReference type="PANTHER" id="PTHR30055:SF228">
    <property type="entry name" value="TRANSCRIPTIONAL REGULATOR-RELATED"/>
    <property type="match status" value="1"/>
</dbReference>
<dbReference type="GO" id="GO:0003700">
    <property type="term" value="F:DNA-binding transcription factor activity"/>
    <property type="evidence" value="ECO:0007669"/>
    <property type="project" value="TreeGrafter"/>
</dbReference>
<sequence>MPRIVDHEERRKRLVEAVWALSFRGGIEQVTLRKVADEAGVSMGQVQHYYPSMQALVRDALERAVQAVNATIEDAVRAAGATDPETLLRACLYALVSPAEESLRLMRFGLAAAGRAASDPTMARLLAPGDDDLITFTAGLLSEARRERGGEPRGTEHLDADICWSVTLALGVDIALGHRSPDAAKALLDHHIEQVLDPERPAQHAAADCGK</sequence>
<keyword evidence="5" id="KW-1185">Reference proteome</keyword>
<evidence type="ECO:0000313" key="4">
    <source>
        <dbReference type="EMBL" id="GGQ53881.1"/>
    </source>
</evidence>
<organism evidence="4 5">
    <name type="scientific">Streptomyces ruber</name>
    <dbReference type="NCBI Taxonomy" id="83378"/>
    <lineage>
        <taxon>Bacteria</taxon>
        <taxon>Bacillati</taxon>
        <taxon>Actinomycetota</taxon>
        <taxon>Actinomycetes</taxon>
        <taxon>Kitasatosporales</taxon>
        <taxon>Streptomycetaceae</taxon>
        <taxon>Streptomyces</taxon>
    </lineage>
</organism>
<keyword evidence="1 2" id="KW-0238">DNA-binding</keyword>
<gene>
    <name evidence="4" type="ORF">GCM10010145_24110</name>
</gene>
<protein>
    <recommendedName>
        <fullName evidence="3">HTH tetR-type domain-containing protein</fullName>
    </recommendedName>
</protein>